<evidence type="ECO:0000313" key="3">
    <source>
        <dbReference type="Proteomes" id="UP000324705"/>
    </source>
</evidence>
<sequence length="89" mass="9769">MAPAERSWHLGRFPADEVAPTETLHVMRLQRLRLRRAAEGCLDPITEEDDYAGTSSRSSTQDDDLVLAGSPSAHNSCSSTTVDLAQSRR</sequence>
<evidence type="ECO:0000256" key="1">
    <source>
        <dbReference type="SAM" id="MobiDB-lite"/>
    </source>
</evidence>
<reference evidence="2 3" key="1">
    <citation type="submission" date="2017-09" db="EMBL/GenBank/DDBJ databases">
        <authorList>
            <consortium name="International Durum Wheat Genome Sequencing Consortium (IDWGSC)"/>
            <person name="Milanesi L."/>
        </authorList>
    </citation>
    <scope>NUCLEOTIDE SEQUENCE [LARGE SCALE GENOMIC DNA]</scope>
    <source>
        <strain evidence="3">cv. Svevo</strain>
    </source>
</reference>
<protein>
    <submittedName>
        <fullName evidence="2">Uncharacterized protein</fullName>
    </submittedName>
</protein>
<organism evidence="2 3">
    <name type="scientific">Triticum turgidum subsp. durum</name>
    <name type="common">Durum wheat</name>
    <name type="synonym">Triticum durum</name>
    <dbReference type="NCBI Taxonomy" id="4567"/>
    <lineage>
        <taxon>Eukaryota</taxon>
        <taxon>Viridiplantae</taxon>
        <taxon>Streptophyta</taxon>
        <taxon>Embryophyta</taxon>
        <taxon>Tracheophyta</taxon>
        <taxon>Spermatophyta</taxon>
        <taxon>Magnoliopsida</taxon>
        <taxon>Liliopsida</taxon>
        <taxon>Poales</taxon>
        <taxon>Poaceae</taxon>
        <taxon>BOP clade</taxon>
        <taxon>Pooideae</taxon>
        <taxon>Triticodae</taxon>
        <taxon>Triticeae</taxon>
        <taxon>Triticinae</taxon>
        <taxon>Triticum</taxon>
    </lineage>
</organism>
<feature type="compositionally biased region" description="Polar residues" evidence="1">
    <location>
        <begin position="72"/>
        <end position="89"/>
    </location>
</feature>
<dbReference type="Gramene" id="TRITD6Av1G224850.1">
    <property type="protein sequence ID" value="TRITD6Av1G224850.1"/>
    <property type="gene ID" value="TRITD6Av1G224850"/>
</dbReference>
<proteinExistence type="predicted"/>
<accession>A0A9R1B598</accession>
<name>A0A9R1B598_TRITD</name>
<feature type="region of interest" description="Disordered" evidence="1">
    <location>
        <begin position="43"/>
        <end position="89"/>
    </location>
</feature>
<dbReference type="EMBL" id="LT934121">
    <property type="protein sequence ID" value="VAI52020.1"/>
    <property type="molecule type" value="Genomic_DNA"/>
</dbReference>
<dbReference type="AlphaFoldDB" id="A0A9R1B598"/>
<dbReference type="Proteomes" id="UP000324705">
    <property type="component" value="Chromosome 6A"/>
</dbReference>
<keyword evidence="3" id="KW-1185">Reference proteome</keyword>
<evidence type="ECO:0000313" key="2">
    <source>
        <dbReference type="EMBL" id="VAI52020.1"/>
    </source>
</evidence>
<gene>
    <name evidence="2" type="ORF">TRITD_6Av1G224850</name>
</gene>